<feature type="signal peptide" evidence="2">
    <location>
        <begin position="1"/>
        <end position="22"/>
    </location>
</feature>
<evidence type="ECO:0000313" key="4">
    <source>
        <dbReference type="Proteomes" id="UP000186132"/>
    </source>
</evidence>
<evidence type="ECO:0008006" key="5">
    <source>
        <dbReference type="Google" id="ProtNLM"/>
    </source>
</evidence>
<dbReference type="PROSITE" id="PS51257">
    <property type="entry name" value="PROKAR_LIPOPROTEIN"/>
    <property type="match status" value="1"/>
</dbReference>
<dbReference type="STRING" id="1206085.SAMN05443575_2354"/>
<feature type="region of interest" description="Disordered" evidence="1">
    <location>
        <begin position="32"/>
        <end position="82"/>
    </location>
</feature>
<sequence length="366" mass="36554">MTPGRVLLTAAAVALLTGGCAAVVDGQGSISGAPDPTSSSVPAPCSPSSGASAAPQCLPSSPSSPSTTSASSASSSSGATVPERFARVAPDTELGDPVTADFCAAAGLPRVAGLVASYPSVQYHDGCLLQFARAGTSGHVTLRVSASTEAPITSAARRTTVAGHTVFARRYSAASHACDRDAVVRGATVSFQVIALGAVKPDEKAACAISDQAVGNLLRAVAAGRLQRVPSPTPSVTSLNACKVAAAADVSSVPLLRSARPSAESFDAGCVLTGKRVIAYVDPEYSKRTVPEGAHVEAAGSHRVYADDDNGTYSCDFTAVQGSSGGVTESVSFGSFPNGSASSVPDPSCADTLSAFGRYLDAAGLR</sequence>
<keyword evidence="2" id="KW-0732">Signal</keyword>
<gene>
    <name evidence="3" type="ORF">SAMN05443575_2354</name>
</gene>
<name>A0A1M5L582_9ACTN</name>
<organism evidence="3 4">
    <name type="scientific">Jatrophihabitans endophyticus</name>
    <dbReference type="NCBI Taxonomy" id="1206085"/>
    <lineage>
        <taxon>Bacteria</taxon>
        <taxon>Bacillati</taxon>
        <taxon>Actinomycetota</taxon>
        <taxon>Actinomycetes</taxon>
        <taxon>Jatrophihabitantales</taxon>
        <taxon>Jatrophihabitantaceae</taxon>
        <taxon>Jatrophihabitans</taxon>
    </lineage>
</organism>
<reference evidence="3 4" key="1">
    <citation type="submission" date="2016-11" db="EMBL/GenBank/DDBJ databases">
        <authorList>
            <person name="Jaros S."/>
            <person name="Januszkiewicz K."/>
            <person name="Wedrychowicz H."/>
        </authorList>
    </citation>
    <scope>NUCLEOTIDE SEQUENCE [LARGE SCALE GENOMIC DNA]</scope>
    <source>
        <strain evidence="3 4">DSM 45627</strain>
    </source>
</reference>
<dbReference type="EMBL" id="FQVU01000003">
    <property type="protein sequence ID" value="SHG60095.1"/>
    <property type="molecule type" value="Genomic_DNA"/>
</dbReference>
<keyword evidence="4" id="KW-1185">Reference proteome</keyword>
<dbReference type="RefSeq" id="WP_143168145.1">
    <property type="nucleotide sequence ID" value="NZ_FQVU01000003.1"/>
</dbReference>
<accession>A0A1M5L582</accession>
<evidence type="ECO:0000313" key="3">
    <source>
        <dbReference type="EMBL" id="SHG60095.1"/>
    </source>
</evidence>
<dbReference type="AlphaFoldDB" id="A0A1M5L582"/>
<feature type="compositionally biased region" description="Low complexity" evidence="1">
    <location>
        <begin position="38"/>
        <end position="80"/>
    </location>
</feature>
<feature type="chain" id="PRO_5038375403" description="DUF3558 domain-containing protein" evidence="2">
    <location>
        <begin position="23"/>
        <end position="366"/>
    </location>
</feature>
<dbReference type="Proteomes" id="UP000186132">
    <property type="component" value="Unassembled WGS sequence"/>
</dbReference>
<evidence type="ECO:0000256" key="2">
    <source>
        <dbReference type="SAM" id="SignalP"/>
    </source>
</evidence>
<evidence type="ECO:0000256" key="1">
    <source>
        <dbReference type="SAM" id="MobiDB-lite"/>
    </source>
</evidence>
<proteinExistence type="predicted"/>
<protein>
    <recommendedName>
        <fullName evidence="5">DUF3558 domain-containing protein</fullName>
    </recommendedName>
</protein>